<evidence type="ECO:0000313" key="3">
    <source>
        <dbReference type="EMBL" id="PRW20200.1"/>
    </source>
</evidence>
<dbReference type="Proteomes" id="UP000239899">
    <property type="component" value="Unassembled WGS sequence"/>
</dbReference>
<comment type="caution">
    <text evidence="3">The sequence shown here is derived from an EMBL/GenBank/DDBJ whole genome shotgun (WGS) entry which is preliminary data.</text>
</comment>
<dbReference type="SMART" id="SM00332">
    <property type="entry name" value="PP2Cc"/>
    <property type="match status" value="1"/>
</dbReference>
<dbReference type="SUPFAM" id="SSF81606">
    <property type="entry name" value="PP2C-like"/>
    <property type="match status" value="1"/>
</dbReference>
<dbReference type="InterPro" id="IPR015655">
    <property type="entry name" value="PP2C"/>
</dbReference>
<dbReference type="EMBL" id="LHPG02000025">
    <property type="protein sequence ID" value="PRW20200.1"/>
    <property type="molecule type" value="Genomic_DNA"/>
</dbReference>
<feature type="region of interest" description="Disordered" evidence="1">
    <location>
        <begin position="1"/>
        <end position="20"/>
    </location>
</feature>
<dbReference type="PANTHER" id="PTHR47992">
    <property type="entry name" value="PROTEIN PHOSPHATASE"/>
    <property type="match status" value="1"/>
</dbReference>
<feature type="domain" description="PPM-type phosphatase" evidence="2">
    <location>
        <begin position="1"/>
        <end position="328"/>
    </location>
</feature>
<name>A0A2P6TC35_CHLSO</name>
<dbReference type="Pfam" id="PF00481">
    <property type="entry name" value="PP2C"/>
    <property type="match status" value="1"/>
</dbReference>
<dbReference type="PROSITE" id="PS51746">
    <property type="entry name" value="PPM_2"/>
    <property type="match status" value="1"/>
</dbReference>
<accession>A0A2P6TC35</accession>
<dbReference type="GO" id="GO:0004722">
    <property type="term" value="F:protein serine/threonine phosphatase activity"/>
    <property type="evidence" value="ECO:0007669"/>
    <property type="project" value="InterPro"/>
</dbReference>
<evidence type="ECO:0000313" key="4">
    <source>
        <dbReference type="Proteomes" id="UP000239899"/>
    </source>
</evidence>
<keyword evidence="4" id="KW-1185">Reference proteome</keyword>
<sequence>MCSPKRSMTGTASSSGSTAAAAAARSSATWRLSWTGKRSRGGPHGMLGEYAAREGGTRIMHALKHSQLLRRKLQEFSEIELTELLTRVFLEGHQGALQAFDDAPPRYSFPLGSRLEQQYALQYVKGSGDKCYTNPFIGTRLLEFGTSATLALVQGRSLVVADVGDSLAVLGREEGDQYVGEIVSVRHFGWDEGERQRLQEQCGDSVSIAGEDGYLTVEEGRLRGFQLAMTRALGHRLLADYGVIPDPSVTFHQLRPEHVCLIVATDGVWEVLSPSEAVKIVCDHLAEGYSATAAAAELCREAVRLASSVRHAGEAAQADNTTAAVLVFPEL</sequence>
<protein>
    <submittedName>
        <fullName evidence="3">Phosphatase 2C 12</fullName>
    </submittedName>
</protein>
<reference evidence="3 4" key="1">
    <citation type="journal article" date="2018" name="Plant J.">
        <title>Genome sequences of Chlorella sorokiniana UTEX 1602 and Micractinium conductrix SAG 241.80: implications to maltose excretion by a green alga.</title>
        <authorList>
            <person name="Arriola M.B."/>
            <person name="Velmurugan N."/>
            <person name="Zhang Y."/>
            <person name="Plunkett M.H."/>
            <person name="Hondzo H."/>
            <person name="Barney B.M."/>
        </authorList>
    </citation>
    <scope>NUCLEOTIDE SEQUENCE [LARGE SCALE GENOMIC DNA]</scope>
    <source>
        <strain evidence="4">UTEX 1602</strain>
    </source>
</reference>
<dbReference type="InterPro" id="IPR001932">
    <property type="entry name" value="PPM-type_phosphatase-like_dom"/>
</dbReference>
<organism evidence="3 4">
    <name type="scientific">Chlorella sorokiniana</name>
    <name type="common">Freshwater green alga</name>
    <dbReference type="NCBI Taxonomy" id="3076"/>
    <lineage>
        <taxon>Eukaryota</taxon>
        <taxon>Viridiplantae</taxon>
        <taxon>Chlorophyta</taxon>
        <taxon>core chlorophytes</taxon>
        <taxon>Trebouxiophyceae</taxon>
        <taxon>Chlorellales</taxon>
        <taxon>Chlorellaceae</taxon>
        <taxon>Chlorella clade</taxon>
        <taxon>Chlorella</taxon>
    </lineage>
</organism>
<dbReference type="STRING" id="3076.A0A2P6TC35"/>
<dbReference type="CDD" id="cd00143">
    <property type="entry name" value="PP2Cc"/>
    <property type="match status" value="1"/>
</dbReference>
<dbReference type="InterPro" id="IPR036457">
    <property type="entry name" value="PPM-type-like_dom_sf"/>
</dbReference>
<gene>
    <name evidence="3" type="ORF">C2E21_9211</name>
</gene>
<dbReference type="Gene3D" id="3.60.40.10">
    <property type="entry name" value="PPM-type phosphatase domain"/>
    <property type="match status" value="1"/>
</dbReference>
<evidence type="ECO:0000259" key="2">
    <source>
        <dbReference type="PROSITE" id="PS51746"/>
    </source>
</evidence>
<proteinExistence type="predicted"/>
<evidence type="ECO:0000256" key="1">
    <source>
        <dbReference type="SAM" id="MobiDB-lite"/>
    </source>
</evidence>
<dbReference type="AlphaFoldDB" id="A0A2P6TC35"/>
<dbReference type="OrthoDB" id="10264738at2759"/>